<dbReference type="Pfam" id="PF00784">
    <property type="entry name" value="MyTH4"/>
    <property type="match status" value="1"/>
</dbReference>
<sequence length="426" mass="50801">MKSILISPKDFGKLENKSKTNFKEFLQELFPFKIFEKGKIENINYKDFLHEYKLTLLLDENFYGIDNDPDLSILDHVLNDLSQTNWEDPKISLSKSLIFFPSELFFPILPISSNESLKYIDTVKLIRKFVRTPRKKFEAMKKVKTFEKEKNKNKAPVNLIKQILEIIQKEQKEKKEKKEQKEQKYWICDEIYLQLVQLTNLNPNVEEKKNAWILFSFFSNIFNPKDWIKSKIIDYCDDTLSTSDPFIDAHAHFARIHLQIEKSHSNLEKYINDEYSIQFCSIIPFEFFTKQKLSILSKRKNLFNNTNKTPKMLIHFFNIIEENLFEIDNQKIEELEKIEKTDFQTDKNLIIDPDNPKVALFFLVKWMQNLKFTELIQIPGNLSKIEKKDIIFFLSNKNHDLEKAFLEELFDLLNDGDIFKRIIGFK</sequence>
<accession>A0A9Q0R6E6</accession>
<gene>
    <name evidence="2" type="ORF">M0811_12443</name>
</gene>
<dbReference type="GO" id="GO:0005856">
    <property type="term" value="C:cytoskeleton"/>
    <property type="evidence" value="ECO:0007669"/>
    <property type="project" value="InterPro"/>
</dbReference>
<keyword evidence="3" id="KW-1185">Reference proteome</keyword>
<reference evidence="2" key="1">
    <citation type="submission" date="2022-10" db="EMBL/GenBank/DDBJ databases">
        <title>Novel sulphate-reducing endosymbionts in the free-living metamonad Anaeramoeba.</title>
        <authorList>
            <person name="Jerlstrom-Hultqvist J."/>
            <person name="Cepicka I."/>
            <person name="Gallot-Lavallee L."/>
            <person name="Salas-Leiva D."/>
            <person name="Curtis B.A."/>
            <person name="Zahonova K."/>
            <person name="Pipaliya S."/>
            <person name="Dacks J."/>
            <person name="Roger A.J."/>
        </authorList>
    </citation>
    <scope>NUCLEOTIDE SEQUENCE</scope>
    <source>
        <strain evidence="2">BMAN</strain>
    </source>
</reference>
<evidence type="ECO:0000313" key="3">
    <source>
        <dbReference type="Proteomes" id="UP001149090"/>
    </source>
</evidence>
<proteinExistence type="predicted"/>
<feature type="domain" description="MyTH4" evidence="1">
    <location>
        <begin position="187"/>
        <end position="259"/>
    </location>
</feature>
<dbReference type="AlphaFoldDB" id="A0A9Q0R6E6"/>
<dbReference type="InterPro" id="IPR038185">
    <property type="entry name" value="MyTH4_dom_sf"/>
</dbReference>
<dbReference type="Proteomes" id="UP001149090">
    <property type="component" value="Unassembled WGS sequence"/>
</dbReference>
<comment type="caution">
    <text evidence="2">The sequence shown here is derived from an EMBL/GenBank/DDBJ whole genome shotgun (WGS) entry which is preliminary data.</text>
</comment>
<dbReference type="EMBL" id="JAPDFW010000118">
    <property type="protein sequence ID" value="KAJ5068216.1"/>
    <property type="molecule type" value="Genomic_DNA"/>
</dbReference>
<evidence type="ECO:0000259" key="1">
    <source>
        <dbReference type="Pfam" id="PF00784"/>
    </source>
</evidence>
<evidence type="ECO:0000313" key="2">
    <source>
        <dbReference type="EMBL" id="KAJ5068216.1"/>
    </source>
</evidence>
<organism evidence="2 3">
    <name type="scientific">Anaeramoeba ignava</name>
    <name type="common">Anaerobic marine amoeba</name>
    <dbReference type="NCBI Taxonomy" id="1746090"/>
    <lineage>
        <taxon>Eukaryota</taxon>
        <taxon>Metamonada</taxon>
        <taxon>Anaeramoebidae</taxon>
        <taxon>Anaeramoeba</taxon>
    </lineage>
</organism>
<dbReference type="Gene3D" id="1.25.40.530">
    <property type="entry name" value="MyTH4 domain"/>
    <property type="match status" value="1"/>
</dbReference>
<protein>
    <submittedName>
        <fullName evidence="2">Rho gtpase activation protein</fullName>
    </submittedName>
</protein>
<dbReference type="InterPro" id="IPR000857">
    <property type="entry name" value="MyTH4_dom"/>
</dbReference>
<name>A0A9Q0R6E6_ANAIG</name>